<dbReference type="EMBL" id="CAJNNW010005419">
    <property type="protein sequence ID" value="CAE8647403.1"/>
    <property type="molecule type" value="Genomic_DNA"/>
</dbReference>
<feature type="transmembrane region" description="Helical" evidence="1">
    <location>
        <begin position="30"/>
        <end position="51"/>
    </location>
</feature>
<accession>A0A813I9K7</accession>
<keyword evidence="1" id="KW-0472">Membrane</keyword>
<keyword evidence="1" id="KW-1133">Transmembrane helix</keyword>
<keyword evidence="1" id="KW-0812">Transmembrane</keyword>
<feature type="transmembrane region" description="Helical" evidence="1">
    <location>
        <begin position="136"/>
        <end position="156"/>
    </location>
</feature>
<evidence type="ECO:0000256" key="1">
    <source>
        <dbReference type="SAM" id="Phobius"/>
    </source>
</evidence>
<feature type="transmembrane region" description="Helical" evidence="1">
    <location>
        <begin position="110"/>
        <end position="129"/>
    </location>
</feature>
<sequence>MAQPFGVAFWRASLRSGGYRPGRISRRKSWAAAALLPVLLTSALLLALPGAGLSFLGASPGIKQRTDASRIGDRAAVTGGMLLATSPSVAQAQAVAAEPFQFLGLGSSELFPFSNISLLTWLLLIFLPGWKYTEQVALVAPVVNALLYALALAHLLTHPAPDAPAVDFTSLGGIVTAFRNPDSVYAGWLHYCVFDPLVGLGEVIDSKQQRVNHLLVVPCLLLTLLFGPVGFLSYLLLRTVTILQRGGSESAA</sequence>
<evidence type="ECO:0008006" key="4">
    <source>
        <dbReference type="Google" id="ProtNLM"/>
    </source>
</evidence>
<evidence type="ECO:0000313" key="2">
    <source>
        <dbReference type="EMBL" id="CAE8647403.1"/>
    </source>
</evidence>
<evidence type="ECO:0000313" key="3">
    <source>
        <dbReference type="Proteomes" id="UP000626109"/>
    </source>
</evidence>
<name>A0A813I9K7_POLGL</name>
<dbReference type="InterPro" id="IPR025461">
    <property type="entry name" value="ABA4-like"/>
</dbReference>
<dbReference type="AlphaFoldDB" id="A0A813I9K7"/>
<gene>
    <name evidence="2" type="ORF">PGLA2088_LOCUS5646</name>
</gene>
<protein>
    <recommendedName>
        <fullName evidence="4">DUF4281 domain-containing protein</fullName>
    </recommendedName>
</protein>
<feature type="transmembrane region" description="Helical" evidence="1">
    <location>
        <begin position="215"/>
        <end position="237"/>
    </location>
</feature>
<comment type="caution">
    <text evidence="2">The sequence shown here is derived from an EMBL/GenBank/DDBJ whole genome shotgun (WGS) entry which is preliminary data.</text>
</comment>
<dbReference type="Pfam" id="PF14108">
    <property type="entry name" value="ABA4-like"/>
    <property type="match status" value="1"/>
</dbReference>
<proteinExistence type="predicted"/>
<organism evidence="2 3">
    <name type="scientific">Polarella glacialis</name>
    <name type="common">Dinoflagellate</name>
    <dbReference type="NCBI Taxonomy" id="89957"/>
    <lineage>
        <taxon>Eukaryota</taxon>
        <taxon>Sar</taxon>
        <taxon>Alveolata</taxon>
        <taxon>Dinophyceae</taxon>
        <taxon>Suessiales</taxon>
        <taxon>Suessiaceae</taxon>
        <taxon>Polarella</taxon>
    </lineage>
</organism>
<reference evidence="2" key="1">
    <citation type="submission" date="2021-02" db="EMBL/GenBank/DDBJ databases">
        <authorList>
            <person name="Dougan E. K."/>
            <person name="Rhodes N."/>
            <person name="Thang M."/>
            <person name="Chan C."/>
        </authorList>
    </citation>
    <scope>NUCLEOTIDE SEQUENCE</scope>
</reference>
<dbReference type="Proteomes" id="UP000626109">
    <property type="component" value="Unassembled WGS sequence"/>
</dbReference>